<dbReference type="InterPro" id="IPR003329">
    <property type="entry name" value="Cytidylyl_trans"/>
</dbReference>
<dbReference type="SUPFAM" id="SSF53448">
    <property type="entry name" value="Nucleotide-diphospho-sugar transferases"/>
    <property type="match status" value="1"/>
</dbReference>
<sequence length="242" mass="27228">MAGKKILGIITARGGSKGIPGKNVKPLLGKPLIAYTIEAAKKSGVFDRLILSTDDEEIARVAREYGCEVPFMRPSELAQDTTPHLPVVQHAVEWLREHEKYSPDYLLILQPTSPLRQAFHIKEAVELMLKEEPDSVLSVAPIPEHFSSKKAMILQTDGRLTLLGGSPVWKRVSRRQDLGKEYRSAGMIYLCKTELIFDKESPNLFGERTLPYVVEEKYLADIDHPEDWEAAEHALKKLTEAK</sequence>
<dbReference type="STRING" id="1798508.A3A35_01155"/>
<protein>
    <recommendedName>
        <fullName evidence="3">Acylneuraminate cytidylyltransferase</fullName>
    </recommendedName>
</protein>
<accession>A0A1F6EE84</accession>
<evidence type="ECO:0000313" key="1">
    <source>
        <dbReference type="EMBL" id="OGG71981.1"/>
    </source>
</evidence>
<dbReference type="InterPro" id="IPR029044">
    <property type="entry name" value="Nucleotide-diphossugar_trans"/>
</dbReference>
<evidence type="ECO:0000313" key="2">
    <source>
        <dbReference type="Proteomes" id="UP000179115"/>
    </source>
</evidence>
<dbReference type="PANTHER" id="PTHR21485:SF6">
    <property type="entry name" value="N-ACYLNEURAMINATE CYTIDYLYLTRANSFERASE-RELATED"/>
    <property type="match status" value="1"/>
</dbReference>
<dbReference type="InterPro" id="IPR050793">
    <property type="entry name" value="CMP-NeuNAc_synthase"/>
</dbReference>
<evidence type="ECO:0008006" key="3">
    <source>
        <dbReference type="Google" id="ProtNLM"/>
    </source>
</evidence>
<dbReference type="Pfam" id="PF02348">
    <property type="entry name" value="CTP_transf_3"/>
    <property type="match status" value="1"/>
</dbReference>
<dbReference type="AlphaFoldDB" id="A0A1F6EE84"/>
<dbReference type="CDD" id="cd02513">
    <property type="entry name" value="CMP-NeuAc_Synthase"/>
    <property type="match status" value="1"/>
</dbReference>
<dbReference type="EMBL" id="MFLV01000004">
    <property type="protein sequence ID" value="OGG71981.1"/>
    <property type="molecule type" value="Genomic_DNA"/>
</dbReference>
<proteinExistence type="predicted"/>
<dbReference type="Gene3D" id="3.90.550.10">
    <property type="entry name" value="Spore Coat Polysaccharide Biosynthesis Protein SpsA, Chain A"/>
    <property type="match status" value="1"/>
</dbReference>
<dbReference type="PANTHER" id="PTHR21485">
    <property type="entry name" value="HAD SUPERFAMILY MEMBERS CMAS AND KDSC"/>
    <property type="match status" value="1"/>
</dbReference>
<dbReference type="Proteomes" id="UP000179115">
    <property type="component" value="Unassembled WGS sequence"/>
</dbReference>
<dbReference type="GO" id="GO:0008781">
    <property type="term" value="F:N-acylneuraminate cytidylyltransferase activity"/>
    <property type="evidence" value="ECO:0007669"/>
    <property type="project" value="TreeGrafter"/>
</dbReference>
<gene>
    <name evidence="1" type="ORF">A3A35_01155</name>
</gene>
<organism evidence="1 2">
    <name type="scientific">Candidatus Kaiserbacteria bacterium RIFCSPLOWO2_01_FULL_51_21</name>
    <dbReference type="NCBI Taxonomy" id="1798508"/>
    <lineage>
        <taxon>Bacteria</taxon>
        <taxon>Candidatus Kaiseribacteriota</taxon>
    </lineage>
</organism>
<comment type="caution">
    <text evidence="1">The sequence shown here is derived from an EMBL/GenBank/DDBJ whole genome shotgun (WGS) entry which is preliminary data.</text>
</comment>
<reference evidence="1 2" key="1">
    <citation type="journal article" date="2016" name="Nat. Commun.">
        <title>Thousands of microbial genomes shed light on interconnected biogeochemical processes in an aquifer system.</title>
        <authorList>
            <person name="Anantharaman K."/>
            <person name="Brown C.T."/>
            <person name="Hug L.A."/>
            <person name="Sharon I."/>
            <person name="Castelle C.J."/>
            <person name="Probst A.J."/>
            <person name="Thomas B.C."/>
            <person name="Singh A."/>
            <person name="Wilkins M.J."/>
            <person name="Karaoz U."/>
            <person name="Brodie E.L."/>
            <person name="Williams K.H."/>
            <person name="Hubbard S.S."/>
            <person name="Banfield J.F."/>
        </authorList>
    </citation>
    <scope>NUCLEOTIDE SEQUENCE [LARGE SCALE GENOMIC DNA]</scope>
</reference>
<name>A0A1F6EE84_9BACT</name>